<dbReference type="GO" id="GO:0005524">
    <property type="term" value="F:ATP binding"/>
    <property type="evidence" value="ECO:0007669"/>
    <property type="project" value="UniProtKB-KW"/>
</dbReference>
<feature type="domain" description="HTH luxR-type" evidence="3">
    <location>
        <begin position="956"/>
        <end position="1006"/>
    </location>
</feature>
<dbReference type="AlphaFoldDB" id="G2G4N8"/>
<accession>G2G4N8</accession>
<dbReference type="PANTHER" id="PTHR16305:SF35">
    <property type="entry name" value="TRANSCRIPTIONAL ACTIVATOR DOMAIN"/>
    <property type="match status" value="1"/>
</dbReference>
<dbReference type="InterPro" id="IPR036388">
    <property type="entry name" value="WH-like_DNA-bd_sf"/>
</dbReference>
<keyword evidence="1" id="KW-0547">Nucleotide-binding</keyword>
<dbReference type="Proteomes" id="UP000004217">
    <property type="component" value="Unassembled WGS sequence"/>
</dbReference>
<dbReference type="GO" id="GO:0006355">
    <property type="term" value="P:regulation of DNA-templated transcription"/>
    <property type="evidence" value="ECO:0007669"/>
    <property type="project" value="InterPro"/>
</dbReference>
<dbReference type="PATRIC" id="fig|700597.3.peg.424"/>
<dbReference type="PANTHER" id="PTHR16305">
    <property type="entry name" value="TESTICULAR SOLUBLE ADENYLYL CYCLASE"/>
    <property type="match status" value="1"/>
</dbReference>
<dbReference type="SUPFAM" id="SSF48452">
    <property type="entry name" value="TPR-like"/>
    <property type="match status" value="1"/>
</dbReference>
<evidence type="ECO:0000313" key="5">
    <source>
        <dbReference type="Proteomes" id="UP000004217"/>
    </source>
</evidence>
<dbReference type="Pfam" id="PF13191">
    <property type="entry name" value="AAA_16"/>
    <property type="match status" value="1"/>
</dbReference>
<dbReference type="RefSeq" id="WP_007491069.1">
    <property type="nucleotide sequence ID" value="NZ_AGBF01000003.1"/>
</dbReference>
<dbReference type="SUPFAM" id="SSF52540">
    <property type="entry name" value="P-loop containing nucleoside triphosphate hydrolases"/>
    <property type="match status" value="1"/>
</dbReference>
<dbReference type="SUPFAM" id="SSF46894">
    <property type="entry name" value="C-terminal effector domain of the bipartite response regulators"/>
    <property type="match status" value="1"/>
</dbReference>
<protein>
    <recommendedName>
        <fullName evidence="3">HTH luxR-type domain-containing protein</fullName>
    </recommendedName>
</protein>
<proteinExistence type="predicted"/>
<dbReference type="InterPro" id="IPR000792">
    <property type="entry name" value="Tscrpt_reg_LuxR_C"/>
</dbReference>
<evidence type="ECO:0000256" key="2">
    <source>
        <dbReference type="ARBA" id="ARBA00022840"/>
    </source>
</evidence>
<keyword evidence="5" id="KW-1185">Reference proteome</keyword>
<dbReference type="Gene3D" id="3.40.50.300">
    <property type="entry name" value="P-loop containing nucleotide triphosphate hydrolases"/>
    <property type="match status" value="1"/>
</dbReference>
<evidence type="ECO:0000256" key="1">
    <source>
        <dbReference type="ARBA" id="ARBA00022741"/>
    </source>
</evidence>
<dbReference type="InterPro" id="IPR011990">
    <property type="entry name" value="TPR-like_helical_dom_sf"/>
</dbReference>
<dbReference type="EMBL" id="AGBF01000003">
    <property type="protein sequence ID" value="EGX61511.1"/>
    <property type="molecule type" value="Genomic_DNA"/>
</dbReference>
<dbReference type="Gene3D" id="1.25.40.10">
    <property type="entry name" value="Tetratricopeptide repeat domain"/>
    <property type="match status" value="1"/>
</dbReference>
<dbReference type="InterPro" id="IPR041664">
    <property type="entry name" value="AAA_16"/>
</dbReference>
<reference evidence="4 5" key="1">
    <citation type="submission" date="2011-08" db="EMBL/GenBank/DDBJ databases">
        <authorList>
            <person name="Lin Y."/>
            <person name="Hao X."/>
            <person name="Johnstone L."/>
            <person name="Miller S.J."/>
            <person name="Wei G."/>
            <person name="Rensing C."/>
        </authorList>
    </citation>
    <scope>NUCLEOTIDE SEQUENCE [LARGE SCALE GENOMIC DNA]</scope>
    <source>
        <strain evidence="4 5">K42</strain>
    </source>
</reference>
<dbReference type="Gene3D" id="1.10.10.10">
    <property type="entry name" value="Winged helix-like DNA-binding domain superfamily/Winged helix DNA-binding domain"/>
    <property type="match status" value="1"/>
</dbReference>
<gene>
    <name evidence="4" type="ORF">SZN_02207</name>
</gene>
<dbReference type="InterPro" id="IPR016032">
    <property type="entry name" value="Sig_transdc_resp-reg_C-effctor"/>
</dbReference>
<dbReference type="GO" id="GO:0004016">
    <property type="term" value="F:adenylate cyclase activity"/>
    <property type="evidence" value="ECO:0007669"/>
    <property type="project" value="TreeGrafter"/>
</dbReference>
<sequence>MFTAHLGKPMNKRMHCTVASWSGNNELFSWGTAARVDRTDDCLLGRARESEEVHDCLSAPAGPRLVLVRGERGVGRTTFLKAVGARLRAQGTATAAVDCVPGDRARPLLLALQLVTVLEEHPSAEERLRPAAGLVARARSAVDRRDGTAMDTLLRAALARSAPVTVLVDDAQHADADSLALLGGIDVSPLSADVRLVVSAVRNVGPGADGTAAGGPDAVGVGTSLPGRKAGRGRTPGCAGVPGTVDELAGSEGARTVVLPRLAPETTAAVVAGWLQAAPDAVLTRRTDELARGVPGAVEALITGWARRGEIRVAERHAFIGARAPVPVLPDDDRFVSALDALGEPCRAVAAALSVLWPLGRPALELTATWTGLSADAVCDGVRGLIGAGIVDELTCPDDATVAGWTFRLPLTAHTVRQRLRPMERSRLSAAAVGVLWAHADAESAGEAVAPPPVLLGEKDALVYRADRITDAGSLVDRDRAVAELTDAAQRMPPGTDDHAVLRWLKAAADLIEQPSDRDLVLKWHATAAYLTCDYRTGRTVGESLLRNPGPKLTALDLQEAACLVVAVTANARDWATMSRLATTRWWDELPVPDLAKVTGRALALCHLSRWPEAAELLARTEAVWNTGPGARAAPARFSAMAELAMGRPESYRRELAMREAPELPPGKMYSLVAGMFDNLLTGYDLKAATTLLETTGLSVQVLPPLSQFLFNHLTGRWDQALESARRLMAVNEVRLTPVSDNSPLPAWTAGILLARGRITSALQLLEGLRGPGGSPPQCALHASEAEVLMALGDLDGAGRTLRGGLDRAQAHDQIYGTDDLWALLAEVAGRAGRTAEAMACLQHLERITRRTGSERSRLRHLLASACALRHDAPDPARRDLREAVELARARGLPFETATTLVAAAETGAGPPALLNEAYELFGLTGATLWRFHTRTAMREAGLTVPGRRQATAENDHLLTALLAEQLTNRQIATVLRLNEDAVSRRLSRLFARTGKRSRTELVTAALTGTLGSL</sequence>
<evidence type="ECO:0000313" key="4">
    <source>
        <dbReference type="EMBL" id="EGX61511.1"/>
    </source>
</evidence>
<comment type="caution">
    <text evidence="4">The sequence shown here is derived from an EMBL/GenBank/DDBJ whole genome shotgun (WGS) entry which is preliminary data.</text>
</comment>
<name>G2G4N8_9ACTN</name>
<organism evidence="4 5">
    <name type="scientific">Streptomyces zinciresistens K42</name>
    <dbReference type="NCBI Taxonomy" id="700597"/>
    <lineage>
        <taxon>Bacteria</taxon>
        <taxon>Bacillati</taxon>
        <taxon>Actinomycetota</taxon>
        <taxon>Actinomycetes</taxon>
        <taxon>Kitasatosporales</taxon>
        <taxon>Streptomycetaceae</taxon>
        <taxon>Streptomyces</taxon>
    </lineage>
</organism>
<evidence type="ECO:0000259" key="3">
    <source>
        <dbReference type="SMART" id="SM00421"/>
    </source>
</evidence>
<dbReference type="GO" id="GO:0005737">
    <property type="term" value="C:cytoplasm"/>
    <property type="evidence" value="ECO:0007669"/>
    <property type="project" value="TreeGrafter"/>
</dbReference>
<dbReference type="SMART" id="SM00421">
    <property type="entry name" value="HTH_LUXR"/>
    <property type="match status" value="1"/>
</dbReference>
<dbReference type="GO" id="GO:0003677">
    <property type="term" value="F:DNA binding"/>
    <property type="evidence" value="ECO:0007669"/>
    <property type="project" value="InterPro"/>
</dbReference>
<dbReference type="InterPro" id="IPR027417">
    <property type="entry name" value="P-loop_NTPase"/>
</dbReference>
<keyword evidence="2" id="KW-0067">ATP-binding</keyword>